<protein>
    <submittedName>
        <fullName evidence="2">Hesl-1 protein</fullName>
    </submittedName>
</protein>
<sequence length="154" mass="18259">EMERRRRARMNVSLDKLKSIMQKVGFIDDSDGMKMEKAEILDRVVEFCDQIGDRKIYNQKKHFKIIPSNIGHINTVKSETNILLTNQTKPTNSMAEFTDRTKFVQRMPLSTLNPNQMNIIEFPQTVEKRVFNPKFTADLNRYWSSQKKIWKPYE</sequence>
<dbReference type="EMBL" id="KF487110">
    <property type="protein sequence ID" value="AGZ94925.1"/>
    <property type="molecule type" value="mRNA"/>
</dbReference>
<dbReference type="InterPro" id="IPR036638">
    <property type="entry name" value="HLH_DNA-bd_sf"/>
</dbReference>
<dbReference type="AlphaFoldDB" id="U5YTN2"/>
<dbReference type="PROSITE" id="PS50888">
    <property type="entry name" value="BHLH"/>
    <property type="match status" value="1"/>
</dbReference>
<dbReference type="SMART" id="SM00353">
    <property type="entry name" value="HLH"/>
    <property type="match status" value="1"/>
</dbReference>
<proteinExistence type="evidence at transcript level"/>
<gene>
    <name evidence="2" type="primary">hesl-1</name>
</gene>
<dbReference type="OrthoDB" id="6085656at2759"/>
<name>U5YTN2_SCHMD</name>
<accession>U5YTN2</accession>
<dbReference type="Gene3D" id="4.10.280.10">
    <property type="entry name" value="Helix-loop-helix DNA-binding domain"/>
    <property type="match status" value="1"/>
</dbReference>
<dbReference type="GO" id="GO:0046983">
    <property type="term" value="F:protein dimerization activity"/>
    <property type="evidence" value="ECO:0007669"/>
    <property type="project" value="InterPro"/>
</dbReference>
<feature type="domain" description="BHLH" evidence="1">
    <location>
        <begin position="1"/>
        <end position="51"/>
    </location>
</feature>
<dbReference type="InterPro" id="IPR011598">
    <property type="entry name" value="bHLH_dom"/>
</dbReference>
<dbReference type="SUPFAM" id="SSF47459">
    <property type="entry name" value="HLH, helix-loop-helix DNA-binding domain"/>
    <property type="match status" value="1"/>
</dbReference>
<feature type="non-terminal residue" evidence="2">
    <location>
        <position position="1"/>
    </location>
</feature>
<evidence type="ECO:0000259" key="1">
    <source>
        <dbReference type="PROSITE" id="PS50888"/>
    </source>
</evidence>
<reference evidence="2" key="1">
    <citation type="journal article" date="2013" name="Development">
        <title>Genome-wide analysis of the bHLH gene family in planarians identifies factors required for adult neurogenesis and neuronal regeneration.</title>
        <authorList>
            <person name="Cowles M.W."/>
            <person name="Brown D.D."/>
            <person name="Nisperos S.V."/>
            <person name="Stanley B.N."/>
            <person name="Pearson B.J."/>
            <person name="Zayas R.M."/>
        </authorList>
    </citation>
    <scope>NUCLEOTIDE SEQUENCE</scope>
</reference>
<evidence type="ECO:0000313" key="2">
    <source>
        <dbReference type="EMBL" id="AGZ94925.1"/>
    </source>
</evidence>
<dbReference type="Pfam" id="PF00010">
    <property type="entry name" value="HLH"/>
    <property type="match status" value="1"/>
</dbReference>
<organism evidence="2">
    <name type="scientific">Schmidtea mediterranea</name>
    <name type="common">Freshwater planarian flatworm</name>
    <dbReference type="NCBI Taxonomy" id="79327"/>
    <lineage>
        <taxon>Eukaryota</taxon>
        <taxon>Metazoa</taxon>
        <taxon>Spiralia</taxon>
        <taxon>Lophotrochozoa</taxon>
        <taxon>Platyhelminthes</taxon>
        <taxon>Rhabditophora</taxon>
        <taxon>Seriata</taxon>
        <taxon>Tricladida</taxon>
        <taxon>Continenticola</taxon>
        <taxon>Geoplanoidea</taxon>
        <taxon>Dugesiidae</taxon>
        <taxon>Schmidtea</taxon>
    </lineage>
</organism>